<feature type="compositionally biased region" description="Pro residues" evidence="6">
    <location>
        <begin position="1"/>
        <end position="16"/>
    </location>
</feature>
<feature type="transmembrane region" description="Helical" evidence="7">
    <location>
        <begin position="297"/>
        <end position="317"/>
    </location>
</feature>
<evidence type="ECO:0000256" key="7">
    <source>
        <dbReference type="SAM" id="Phobius"/>
    </source>
</evidence>
<feature type="region of interest" description="Disordered" evidence="6">
    <location>
        <begin position="1"/>
        <end position="21"/>
    </location>
</feature>
<evidence type="ECO:0000256" key="2">
    <source>
        <dbReference type="ARBA" id="ARBA00009773"/>
    </source>
</evidence>
<dbReference type="InterPro" id="IPR002549">
    <property type="entry name" value="AI-2E-like"/>
</dbReference>
<evidence type="ECO:0000256" key="5">
    <source>
        <dbReference type="ARBA" id="ARBA00023136"/>
    </source>
</evidence>
<dbReference type="AlphaFoldDB" id="A0A6J5E3T1"/>
<keyword evidence="5 7" id="KW-0472">Membrane</keyword>
<accession>A0A6J5E3T1</accession>
<evidence type="ECO:0000256" key="4">
    <source>
        <dbReference type="ARBA" id="ARBA00022989"/>
    </source>
</evidence>
<feature type="transmembrane region" description="Helical" evidence="7">
    <location>
        <begin position="184"/>
        <end position="209"/>
    </location>
</feature>
<evidence type="ECO:0000313" key="8">
    <source>
        <dbReference type="EMBL" id="CAB3760294.1"/>
    </source>
</evidence>
<feature type="transmembrane region" description="Helical" evidence="7">
    <location>
        <begin position="329"/>
        <end position="362"/>
    </location>
</feature>
<keyword evidence="3 7" id="KW-0812">Transmembrane</keyword>
<dbReference type="PANTHER" id="PTHR21716:SF61">
    <property type="entry name" value="BLR8064 PROTEIN"/>
    <property type="match status" value="1"/>
</dbReference>
<dbReference type="Pfam" id="PF01594">
    <property type="entry name" value="AI-2E_transport"/>
    <property type="match status" value="1"/>
</dbReference>
<evidence type="ECO:0000256" key="6">
    <source>
        <dbReference type="SAM" id="MobiDB-lite"/>
    </source>
</evidence>
<feature type="transmembrane region" description="Helical" evidence="7">
    <location>
        <begin position="31"/>
        <end position="48"/>
    </location>
</feature>
<reference evidence="8 9" key="1">
    <citation type="submission" date="2020-04" db="EMBL/GenBank/DDBJ databases">
        <authorList>
            <person name="De Canck E."/>
        </authorList>
    </citation>
    <scope>NUCLEOTIDE SEQUENCE [LARGE SCALE GENOMIC DNA]</scope>
    <source>
        <strain evidence="8 9">LMG 29739</strain>
    </source>
</reference>
<dbReference type="Proteomes" id="UP000494329">
    <property type="component" value="Unassembled WGS sequence"/>
</dbReference>
<dbReference type="PANTHER" id="PTHR21716">
    <property type="entry name" value="TRANSMEMBRANE PROTEIN"/>
    <property type="match status" value="1"/>
</dbReference>
<organism evidence="8 9">
    <name type="scientific">Paraburkholderia solisilvae</name>
    <dbReference type="NCBI Taxonomy" id="624376"/>
    <lineage>
        <taxon>Bacteria</taxon>
        <taxon>Pseudomonadati</taxon>
        <taxon>Pseudomonadota</taxon>
        <taxon>Betaproteobacteria</taxon>
        <taxon>Burkholderiales</taxon>
        <taxon>Burkholderiaceae</taxon>
        <taxon>Paraburkholderia</taxon>
    </lineage>
</organism>
<sequence length="367" mass="38873">MIPRPPAVPPGHPSRVPPGGDLPGRRKMQHFAAAALYTALVLLALWIVRDFIPAVAWACVIAISLWPAFRKLERQPVLNGRTTVIATLLTVVIAIVLVLPIGIGIAQAAAEAHDVTLWLRNVEQNGISMPDFITHLPFGSEQVMNWWNMNLGQPLKASPAMKGLHGNAVVTFGRHFGVRAAHALMLFGFTLVTLFVIFQAGPSLSGALLKGMRRAFGTDSAQLAERMAAAVRGTVSGLVVVGIGEGVLLGVAYAMTGVPHAALLGLITAVAAMLPFCAPVVFCGAGLWLFIEGGTAAAIGLVVFGFVLVFVAEHFVRPVLIGNSTRLPFLLVLFGILGGAETFGLLGIFIGPALMTVLMVLWTDFVR</sequence>
<feature type="transmembrane region" description="Helical" evidence="7">
    <location>
        <begin position="261"/>
        <end position="290"/>
    </location>
</feature>
<protein>
    <submittedName>
        <fullName evidence="8">Transport protein YdiK</fullName>
    </submittedName>
</protein>
<feature type="transmembrane region" description="Helical" evidence="7">
    <location>
        <begin position="84"/>
        <end position="110"/>
    </location>
</feature>
<keyword evidence="4 7" id="KW-1133">Transmembrane helix</keyword>
<feature type="transmembrane region" description="Helical" evidence="7">
    <location>
        <begin position="230"/>
        <end position="255"/>
    </location>
</feature>
<gene>
    <name evidence="8" type="primary">ydiK_2</name>
    <name evidence="8" type="ORF">LMG29739_03348</name>
</gene>
<comment type="similarity">
    <text evidence="2">Belongs to the autoinducer-2 exporter (AI-2E) (TC 2.A.86) family.</text>
</comment>
<proteinExistence type="inferred from homology"/>
<keyword evidence="9" id="KW-1185">Reference proteome</keyword>
<name>A0A6J5E3T1_9BURK</name>
<evidence type="ECO:0000256" key="1">
    <source>
        <dbReference type="ARBA" id="ARBA00004141"/>
    </source>
</evidence>
<evidence type="ECO:0000313" key="9">
    <source>
        <dbReference type="Proteomes" id="UP000494329"/>
    </source>
</evidence>
<comment type="subcellular location">
    <subcellularLocation>
        <location evidence="1">Membrane</location>
        <topology evidence="1">Multi-pass membrane protein</topology>
    </subcellularLocation>
</comment>
<dbReference type="GO" id="GO:0016020">
    <property type="term" value="C:membrane"/>
    <property type="evidence" value="ECO:0007669"/>
    <property type="project" value="UniProtKB-SubCell"/>
</dbReference>
<dbReference type="RefSeq" id="WP_175112044.1">
    <property type="nucleotide sequence ID" value="NZ_CADIKF010000025.1"/>
</dbReference>
<dbReference type="EMBL" id="CADIKF010000025">
    <property type="protein sequence ID" value="CAB3760294.1"/>
    <property type="molecule type" value="Genomic_DNA"/>
</dbReference>
<evidence type="ECO:0000256" key="3">
    <source>
        <dbReference type="ARBA" id="ARBA00022692"/>
    </source>
</evidence>
<feature type="transmembrane region" description="Helical" evidence="7">
    <location>
        <begin position="54"/>
        <end position="72"/>
    </location>
</feature>